<proteinExistence type="predicted"/>
<gene>
    <name evidence="1" type="ORF">GA0061099_10425</name>
</gene>
<dbReference type="EMBL" id="FMAE01000042">
    <property type="protein sequence ID" value="SCB52877.1"/>
    <property type="molecule type" value="Genomic_DNA"/>
</dbReference>
<accession>A0A1C3XKT1</accession>
<name>A0A1C3XKT1_9BRAD</name>
<dbReference type="Proteomes" id="UP000183174">
    <property type="component" value="Unassembled WGS sequence"/>
</dbReference>
<organism evidence="1">
    <name type="scientific">Bradyrhizobium yuanmingense</name>
    <dbReference type="NCBI Taxonomy" id="108015"/>
    <lineage>
        <taxon>Bacteria</taxon>
        <taxon>Pseudomonadati</taxon>
        <taxon>Pseudomonadota</taxon>
        <taxon>Alphaproteobacteria</taxon>
        <taxon>Hyphomicrobiales</taxon>
        <taxon>Nitrobacteraceae</taxon>
        <taxon>Bradyrhizobium</taxon>
    </lineage>
</organism>
<evidence type="ECO:0000313" key="1">
    <source>
        <dbReference type="EMBL" id="SCB52877.1"/>
    </source>
</evidence>
<dbReference type="AlphaFoldDB" id="A0A1C3XKT1"/>
<sequence length="60" mass="6910">MMPYPRSINDVCRAIYRIEQRLQGFELPRCDAAINLTFYRLPPILEVSIDGSSVRAINII</sequence>
<protein>
    <submittedName>
        <fullName evidence="1">Uncharacterized protein</fullName>
    </submittedName>
</protein>
<reference evidence="1" key="1">
    <citation type="submission" date="2016-08" db="EMBL/GenBank/DDBJ databases">
        <authorList>
            <person name="Seilhamer J.J."/>
        </authorList>
    </citation>
    <scope>NUCLEOTIDE SEQUENCE [LARGE SCALE GENOMIC DNA]</scope>
    <source>
        <strain evidence="1">CCBAU 10071</strain>
    </source>
</reference>